<proteinExistence type="predicted"/>
<dbReference type="Proteomes" id="UP000184384">
    <property type="component" value="Unassembled WGS sequence"/>
</dbReference>
<gene>
    <name evidence="1" type="ORF">BC624_101292</name>
    <name evidence="2" type="ORF">SAMN05443373_101292</name>
</gene>
<accession>A0A1M5IKD5</accession>
<dbReference type="AlphaFoldDB" id="A0A1M5IKD5"/>
<dbReference type="STRING" id="280093.SAMN05443373_101292"/>
<dbReference type="EMBL" id="FQWO01000001">
    <property type="protein sequence ID" value="SHG28772.1"/>
    <property type="molecule type" value="Genomic_DNA"/>
</dbReference>
<evidence type="ECO:0000313" key="2">
    <source>
        <dbReference type="EMBL" id="SHG28772.1"/>
    </source>
</evidence>
<sequence length="354" mass="42051">MTPEQLKLIRQLAQLGDVTIVKRGTSSLINAISEMDCKAIELILEDNVSYQDTTKSIFLQKLKEVFKDFQKEDNKLIPYEGKCNSDKCSNKNKKGIAFVGNKTGRYINFIIEQNEDSTVKDIYTCSGFFTNENVIDENKRKLDISVYNDEKVNFTPSSSYNYLKNKSITALNEIKQHNDCEISKEQIITWIKSYEELYNSMNWINNFYKHHYSFYWLYYHINEIYKFLMIENEAKIAIDEFKYINLDNEIDLLKWLVKYEHLYYELILLCANIVTEESLQTGNCVLHKDHTVYFKTNILQNCIDLQELLEKHYYEKLNKYNTLSQEEQENQMPFDDDYEKTSSLKYHLQIRGII</sequence>
<dbReference type="RefSeq" id="WP_072938684.1">
    <property type="nucleotide sequence ID" value="NZ_FQWO01000001.1"/>
</dbReference>
<organism evidence="2 3">
    <name type="scientific">Flavobacterium granuli</name>
    <dbReference type="NCBI Taxonomy" id="280093"/>
    <lineage>
        <taxon>Bacteria</taxon>
        <taxon>Pseudomonadati</taxon>
        <taxon>Bacteroidota</taxon>
        <taxon>Flavobacteriia</taxon>
        <taxon>Flavobacteriales</taxon>
        <taxon>Flavobacteriaceae</taxon>
        <taxon>Flavobacterium</taxon>
    </lineage>
</organism>
<reference evidence="2" key="1">
    <citation type="submission" date="2016-11" db="EMBL/GenBank/DDBJ databases">
        <authorList>
            <person name="Jaros S."/>
            <person name="Januszkiewicz K."/>
            <person name="Wedrychowicz H."/>
        </authorList>
    </citation>
    <scope>NUCLEOTIDE SEQUENCE [LARGE SCALE GENOMIC DNA]</scope>
    <source>
        <strain evidence="2">DSM 19729</strain>
    </source>
</reference>
<protein>
    <submittedName>
        <fullName evidence="2">Uncharacterized protein</fullName>
    </submittedName>
</protein>
<evidence type="ECO:0000313" key="1">
    <source>
        <dbReference type="EMBL" id="PRZ28007.1"/>
    </source>
</evidence>
<dbReference type="Proteomes" id="UP000237771">
    <property type="component" value="Unassembled WGS sequence"/>
</dbReference>
<evidence type="ECO:0000313" key="3">
    <source>
        <dbReference type="Proteomes" id="UP000184384"/>
    </source>
</evidence>
<dbReference type="EMBL" id="PVUB01000001">
    <property type="protein sequence ID" value="PRZ28007.1"/>
    <property type="molecule type" value="Genomic_DNA"/>
</dbReference>
<name>A0A1M5IKD5_9FLAO</name>
<evidence type="ECO:0000313" key="4">
    <source>
        <dbReference type="Proteomes" id="UP000237771"/>
    </source>
</evidence>
<dbReference type="OrthoDB" id="1327407at2"/>
<keyword evidence="4" id="KW-1185">Reference proteome</keyword>
<reference evidence="3" key="2">
    <citation type="submission" date="2016-11" db="EMBL/GenBank/DDBJ databases">
        <authorList>
            <person name="Varghese N."/>
            <person name="Submissions S."/>
        </authorList>
    </citation>
    <scope>NUCLEOTIDE SEQUENCE [LARGE SCALE GENOMIC DNA]</scope>
    <source>
        <strain evidence="3">DSM 19729</strain>
    </source>
</reference>
<reference evidence="1 4" key="3">
    <citation type="submission" date="2018-03" db="EMBL/GenBank/DDBJ databases">
        <title>Genomic Encyclopedia of Archaeal and Bacterial Type Strains, Phase II (KMG-II): from individual species to whole genera.</title>
        <authorList>
            <person name="Goeker M."/>
        </authorList>
    </citation>
    <scope>NUCLEOTIDE SEQUENCE [LARGE SCALE GENOMIC DNA]</scope>
    <source>
        <strain evidence="1 4">DSM 17797</strain>
    </source>
</reference>